<dbReference type="Pfam" id="PF01595">
    <property type="entry name" value="CNNM"/>
    <property type="match status" value="1"/>
</dbReference>
<feature type="transmembrane region" description="Helical" evidence="9">
    <location>
        <begin position="139"/>
        <end position="158"/>
    </location>
</feature>
<dbReference type="OrthoDB" id="5353557at2759"/>
<dbReference type="InParanoid" id="A0A1Y2FZZ2"/>
<dbReference type="AlphaFoldDB" id="A0A1Y2FZZ2"/>
<evidence type="ECO:0000256" key="1">
    <source>
        <dbReference type="ARBA" id="ARBA00004141"/>
    </source>
</evidence>
<feature type="region of interest" description="Disordered" evidence="8">
    <location>
        <begin position="445"/>
        <end position="491"/>
    </location>
</feature>
<reference evidence="12 13" key="1">
    <citation type="submission" date="2016-07" db="EMBL/GenBank/DDBJ databases">
        <title>Pervasive Adenine N6-methylation of Active Genes in Fungi.</title>
        <authorList>
            <consortium name="DOE Joint Genome Institute"/>
            <person name="Mondo S.J."/>
            <person name="Dannebaum R.O."/>
            <person name="Kuo R.C."/>
            <person name="Labutti K."/>
            <person name="Haridas S."/>
            <person name="Kuo A."/>
            <person name="Salamov A."/>
            <person name="Ahrendt S.R."/>
            <person name="Lipzen A."/>
            <person name="Sullivan W."/>
            <person name="Andreopoulos W.B."/>
            <person name="Clum A."/>
            <person name="Lindquist E."/>
            <person name="Daum C."/>
            <person name="Ramamoorthy G.K."/>
            <person name="Gryganskyi A."/>
            <person name="Culley D."/>
            <person name="Magnuson J.K."/>
            <person name="James T.Y."/>
            <person name="O'Malley M.A."/>
            <person name="Stajich J.E."/>
            <person name="Spatafora J.W."/>
            <person name="Visel A."/>
            <person name="Grigoriev I.V."/>
        </authorList>
    </citation>
    <scope>NUCLEOTIDE SEQUENCE [LARGE SCALE GENOMIC DNA]</scope>
    <source>
        <strain evidence="12 13">62-1032</strain>
    </source>
</reference>
<evidence type="ECO:0000256" key="2">
    <source>
        <dbReference type="ARBA" id="ARBA00022692"/>
    </source>
</evidence>
<dbReference type="GO" id="GO:0016020">
    <property type="term" value="C:membrane"/>
    <property type="evidence" value="ECO:0007669"/>
    <property type="project" value="UniProtKB-SubCell"/>
</dbReference>
<keyword evidence="3" id="KW-0677">Repeat</keyword>
<dbReference type="SUPFAM" id="SSF54631">
    <property type="entry name" value="CBS-domain pair"/>
    <property type="match status" value="1"/>
</dbReference>
<keyword evidence="13" id="KW-1185">Reference proteome</keyword>
<dbReference type="Gene3D" id="3.10.580.10">
    <property type="entry name" value="CBS-domain"/>
    <property type="match status" value="1"/>
</dbReference>
<keyword evidence="5 7" id="KW-0472">Membrane</keyword>
<dbReference type="GO" id="GO:0005737">
    <property type="term" value="C:cytoplasm"/>
    <property type="evidence" value="ECO:0007669"/>
    <property type="project" value="TreeGrafter"/>
</dbReference>
<evidence type="ECO:0000256" key="3">
    <source>
        <dbReference type="ARBA" id="ARBA00022737"/>
    </source>
</evidence>
<feature type="transmembrane region" description="Helical" evidence="9">
    <location>
        <begin position="170"/>
        <end position="190"/>
    </location>
</feature>
<feature type="transmembrane region" description="Helical" evidence="9">
    <location>
        <begin position="56"/>
        <end position="79"/>
    </location>
</feature>
<feature type="transmembrane region" description="Helical" evidence="9">
    <location>
        <begin position="112"/>
        <end position="133"/>
    </location>
</feature>
<dbReference type="FunFam" id="3.10.580.10:FF:000006">
    <property type="entry name" value="DUF21 and CBS domain protein"/>
    <property type="match status" value="1"/>
</dbReference>
<organism evidence="12 13">
    <name type="scientific">Leucosporidium creatinivorum</name>
    <dbReference type="NCBI Taxonomy" id="106004"/>
    <lineage>
        <taxon>Eukaryota</taxon>
        <taxon>Fungi</taxon>
        <taxon>Dikarya</taxon>
        <taxon>Basidiomycota</taxon>
        <taxon>Pucciniomycotina</taxon>
        <taxon>Microbotryomycetes</taxon>
        <taxon>Leucosporidiales</taxon>
        <taxon>Leucosporidium</taxon>
    </lineage>
</organism>
<gene>
    <name evidence="12" type="ORF">BCR35DRAFT_329115</name>
</gene>
<accession>A0A1Y2FZZ2</accession>
<feature type="domain" description="CNNM transmembrane" evidence="11">
    <location>
        <begin position="48"/>
        <end position="232"/>
    </location>
</feature>
<dbReference type="InterPro" id="IPR046342">
    <property type="entry name" value="CBS_dom_sf"/>
</dbReference>
<evidence type="ECO:0000259" key="10">
    <source>
        <dbReference type="PROSITE" id="PS51371"/>
    </source>
</evidence>
<evidence type="ECO:0000256" key="5">
    <source>
        <dbReference type="ARBA" id="ARBA00023136"/>
    </source>
</evidence>
<dbReference type="PROSITE" id="PS51371">
    <property type="entry name" value="CBS"/>
    <property type="match status" value="1"/>
</dbReference>
<sequence>MSSSIYRPARNPYAKLVVILTTAIPQIARVGAAPLVFDAMGHHQAPPGSEDFYFKLGFAAVLVILGGIFAGLTLGLMGLDMVNLQVLSTSSPEEQERKDAVKVMRLLERGRHWVLVVLLLSNVVVNESLPIFLDSVLGGGIGAVVVSTAAIVIFGEVIPQALCARYGLRIGAWAAPFVWALMLIEFPIAWPIAKLLDYLLGESHGTLYKKAELKTFVGLHRQIGGETLNEDEVTIISSVLELAEKSVSSIMTGLEDTYTLPADAVLDQDTVDQILALGHSRIPIHTPEDATDFMGMLIVKKLISYDPSQAQPLGSFPLSVLPETGPDSTCLDALNYFQQGRSHILLVSNTPGVAGGAIGVVTLEDVIEEMIGEEIVDETDLYVDLNNKIKVVRGPSKRVATGKALAPLIAGVIERRHARRQNTVDYGSGNVAAVAFDKVKLRNGKTPDRRKAVVGDTTPRPEQHRTFSAEPESITEGERKPLLERSSTSDV</sequence>
<evidence type="ECO:0000256" key="9">
    <source>
        <dbReference type="SAM" id="Phobius"/>
    </source>
</evidence>
<comment type="caution">
    <text evidence="12">The sequence shown here is derived from an EMBL/GenBank/DDBJ whole genome shotgun (WGS) entry which is preliminary data.</text>
</comment>
<dbReference type="Proteomes" id="UP000193467">
    <property type="component" value="Unassembled WGS sequence"/>
</dbReference>
<dbReference type="EMBL" id="MCGR01000005">
    <property type="protein sequence ID" value="ORY89765.1"/>
    <property type="molecule type" value="Genomic_DNA"/>
</dbReference>
<dbReference type="PANTHER" id="PTHR12064">
    <property type="entry name" value="METAL TRANSPORTER CNNM"/>
    <property type="match status" value="1"/>
</dbReference>
<dbReference type="STRING" id="106004.A0A1Y2FZZ2"/>
<dbReference type="InterPro" id="IPR002550">
    <property type="entry name" value="CNNM"/>
</dbReference>
<evidence type="ECO:0000313" key="12">
    <source>
        <dbReference type="EMBL" id="ORY89765.1"/>
    </source>
</evidence>
<dbReference type="GO" id="GO:0030026">
    <property type="term" value="P:intracellular manganese ion homeostasis"/>
    <property type="evidence" value="ECO:0007669"/>
    <property type="project" value="TreeGrafter"/>
</dbReference>
<evidence type="ECO:0000256" key="4">
    <source>
        <dbReference type="ARBA" id="ARBA00022989"/>
    </source>
</evidence>
<dbReference type="CDD" id="cd04590">
    <property type="entry name" value="CBS_pair_CorC_HlyC_assoc"/>
    <property type="match status" value="1"/>
</dbReference>
<keyword evidence="4 7" id="KW-1133">Transmembrane helix</keyword>
<dbReference type="FunCoup" id="A0A1Y2FZZ2">
    <property type="interactions" value="269"/>
</dbReference>
<proteinExistence type="predicted"/>
<name>A0A1Y2FZZ2_9BASI</name>
<evidence type="ECO:0000256" key="7">
    <source>
        <dbReference type="PROSITE-ProRule" id="PRU01193"/>
    </source>
</evidence>
<dbReference type="InterPro" id="IPR000644">
    <property type="entry name" value="CBS_dom"/>
</dbReference>
<comment type="subcellular location">
    <subcellularLocation>
        <location evidence="1">Membrane</location>
        <topology evidence="1">Multi-pass membrane protein</topology>
    </subcellularLocation>
</comment>
<protein>
    <recommendedName>
        <fullName evidence="14">CNNM transmembrane domain-containing protein</fullName>
    </recommendedName>
</protein>
<dbReference type="PANTHER" id="PTHR12064:SF97">
    <property type="entry name" value="METAL TRANSPORTER CNNM-5"/>
    <property type="match status" value="1"/>
</dbReference>
<feature type="compositionally biased region" description="Basic and acidic residues" evidence="8">
    <location>
        <begin position="445"/>
        <end position="467"/>
    </location>
</feature>
<dbReference type="InterPro" id="IPR044751">
    <property type="entry name" value="Ion_transp-like_CBS"/>
</dbReference>
<evidence type="ECO:0000259" key="11">
    <source>
        <dbReference type="PROSITE" id="PS51846"/>
    </source>
</evidence>
<dbReference type="GO" id="GO:0010960">
    <property type="term" value="P:magnesium ion homeostasis"/>
    <property type="evidence" value="ECO:0007669"/>
    <property type="project" value="InterPro"/>
</dbReference>
<feature type="domain" description="CBS" evidence="10">
    <location>
        <begin position="310"/>
        <end position="378"/>
    </location>
</feature>
<evidence type="ECO:0008006" key="14">
    <source>
        <dbReference type="Google" id="ProtNLM"/>
    </source>
</evidence>
<keyword evidence="6" id="KW-0129">CBS domain</keyword>
<evidence type="ECO:0000313" key="13">
    <source>
        <dbReference type="Proteomes" id="UP000193467"/>
    </source>
</evidence>
<evidence type="ECO:0000256" key="6">
    <source>
        <dbReference type="PROSITE-ProRule" id="PRU00703"/>
    </source>
</evidence>
<dbReference type="PROSITE" id="PS51846">
    <property type="entry name" value="CNNM"/>
    <property type="match status" value="1"/>
</dbReference>
<dbReference type="InterPro" id="IPR045095">
    <property type="entry name" value="ACDP"/>
</dbReference>
<keyword evidence="2 7" id="KW-0812">Transmembrane</keyword>
<evidence type="ECO:0000256" key="8">
    <source>
        <dbReference type="SAM" id="MobiDB-lite"/>
    </source>
</evidence>